<evidence type="ECO:0000313" key="3">
    <source>
        <dbReference type="Proteomes" id="UP000004664"/>
    </source>
</evidence>
<dbReference type="AlphaFoldDB" id="G3IVX5"/>
<organism evidence="2 3">
    <name type="scientific">Methylobacter tundripaludum (strain ATCC BAA-1195 / DSM 17260 / SV96)</name>
    <dbReference type="NCBI Taxonomy" id="697282"/>
    <lineage>
        <taxon>Bacteria</taxon>
        <taxon>Pseudomonadati</taxon>
        <taxon>Pseudomonadota</taxon>
        <taxon>Gammaproteobacteria</taxon>
        <taxon>Methylococcales</taxon>
        <taxon>Methylococcaceae</taxon>
        <taxon>Methylobacter</taxon>
    </lineage>
</organism>
<accession>G3IVX5</accession>
<reference evidence="2 3" key="1">
    <citation type="submission" date="2011-06" db="EMBL/GenBank/DDBJ databases">
        <title>Genomic sequence of Methylobacter tundripaludum SV96.</title>
        <authorList>
            <consortium name="US DOE Joint Genome Institute"/>
            <person name="Lucas S."/>
            <person name="Han J."/>
            <person name="Lapidus A."/>
            <person name="Cheng J.-F."/>
            <person name="Goodwin L."/>
            <person name="Pitluck S."/>
            <person name="Held B."/>
            <person name="Detter J.C."/>
            <person name="Han C."/>
            <person name="Tapia R."/>
            <person name="Land M."/>
            <person name="Hauser L."/>
            <person name="Kyrpides N."/>
            <person name="Ivanova N."/>
            <person name="Ovchinnikova G."/>
            <person name="Pagani I."/>
            <person name="Klotz M.G."/>
            <person name="Dispirito A.A."/>
            <person name="Murrell J.C."/>
            <person name="Dunfield P."/>
            <person name="Kalyuzhnaya M.G."/>
            <person name="Svenning M."/>
            <person name="Trotsenko Y.A."/>
            <person name="Stein L.Y."/>
            <person name="Woyke T."/>
        </authorList>
    </citation>
    <scope>NUCLEOTIDE SEQUENCE [LARGE SCALE GENOMIC DNA]</scope>
    <source>
        <strain evidence="3">ATCC BAA-1195 / DSM 17260 / SV96</strain>
    </source>
</reference>
<gene>
    <name evidence="2" type="ORF">Mettu_1820</name>
</gene>
<dbReference type="InterPro" id="IPR029492">
    <property type="entry name" value="DUF4435"/>
</dbReference>
<protein>
    <recommendedName>
        <fullName evidence="1">DUF4435 domain-containing protein</fullName>
    </recommendedName>
</protein>
<evidence type="ECO:0000313" key="2">
    <source>
        <dbReference type="EMBL" id="EGW22982.1"/>
    </source>
</evidence>
<dbReference type="EMBL" id="JH109152">
    <property type="protein sequence ID" value="EGW22982.1"/>
    <property type="molecule type" value="Genomic_DNA"/>
</dbReference>
<sequence>MQRYLSEIDTVGEIRQARRHPIGKNYLWVLVEGETDQKLYAKLIDGNNTKIEMVHGGVENLRKTLSILILETNQILGIRDADFLHLDNKQETTNGLFLTDVHDAEMMLSSCDTAFESIVAEYLSLKRARFIDFRRELLASLVFLGGIRWLNNIEDLKLNFSGIDLDKFYDSIELTLNKIMCIQEIEARSPNKKRSLQPDEIDLKIADISDHYNLCNGHDFEKAFAHHVKNHTAGTKNFKDTDIGKALRIAYRKEDFATTNLYNLLKDWEIKTGQLLFSVP</sequence>
<name>G3IVX5_METTV</name>
<dbReference type="RefSeq" id="WP_006891012.1">
    <property type="nucleotide sequence ID" value="NZ_JH109152.1"/>
</dbReference>
<proteinExistence type="predicted"/>
<feature type="domain" description="DUF4435" evidence="1">
    <location>
        <begin position="29"/>
        <end position="225"/>
    </location>
</feature>
<keyword evidence="3" id="KW-1185">Reference proteome</keyword>
<dbReference type="STRING" id="697282.Mettu_1820"/>
<dbReference type="HOGENOM" id="CLU_078431_0_0_6"/>
<dbReference type="OrthoDB" id="7058238at2"/>
<evidence type="ECO:0000259" key="1">
    <source>
        <dbReference type="Pfam" id="PF14491"/>
    </source>
</evidence>
<dbReference type="Pfam" id="PF14491">
    <property type="entry name" value="DUF4435"/>
    <property type="match status" value="1"/>
</dbReference>
<dbReference type="Proteomes" id="UP000004664">
    <property type="component" value="Unassembled WGS sequence"/>
</dbReference>
<dbReference type="eggNOG" id="ENOG502Z8GC">
    <property type="taxonomic scope" value="Bacteria"/>
</dbReference>